<dbReference type="EMBL" id="JAEUGD010000053">
    <property type="protein sequence ID" value="MBL6447848.1"/>
    <property type="molecule type" value="Genomic_DNA"/>
</dbReference>
<comment type="caution">
    <text evidence="2">The sequence shown here is derived from an EMBL/GenBank/DDBJ whole genome shotgun (WGS) entry which is preliminary data.</text>
</comment>
<name>A0A937G0H4_9BACT</name>
<proteinExistence type="predicted"/>
<protein>
    <submittedName>
        <fullName evidence="2">DUF1684 domain-containing protein</fullName>
    </submittedName>
</protein>
<dbReference type="AlphaFoldDB" id="A0A937G0H4"/>
<dbReference type="Pfam" id="PF07920">
    <property type="entry name" value="DUF1684"/>
    <property type="match status" value="1"/>
</dbReference>
<reference evidence="2" key="1">
    <citation type="submission" date="2021-01" db="EMBL/GenBank/DDBJ databases">
        <title>Fulvivirga kasyanovii gen. nov., sp nov., a novel member of the phylum Bacteroidetes isolated from seawater in a mussel farm.</title>
        <authorList>
            <person name="Zhao L.-H."/>
            <person name="Wang Z.-J."/>
        </authorList>
    </citation>
    <scope>NUCLEOTIDE SEQUENCE</scope>
    <source>
        <strain evidence="2">29W222</strain>
    </source>
</reference>
<dbReference type="PANTHER" id="PTHR41913">
    <property type="entry name" value="DUF1684 DOMAIN-CONTAINING PROTEIN"/>
    <property type="match status" value="1"/>
</dbReference>
<evidence type="ECO:0000313" key="2">
    <source>
        <dbReference type="EMBL" id="MBL6447848.1"/>
    </source>
</evidence>
<keyword evidence="3" id="KW-1185">Reference proteome</keyword>
<dbReference type="PANTHER" id="PTHR41913:SF1">
    <property type="entry name" value="DUF1684 DOMAIN-CONTAINING PROTEIN"/>
    <property type="match status" value="1"/>
</dbReference>
<feature type="transmembrane region" description="Helical" evidence="1">
    <location>
        <begin position="6"/>
        <end position="23"/>
    </location>
</feature>
<dbReference type="RefSeq" id="WP_202857381.1">
    <property type="nucleotide sequence ID" value="NZ_JAEUGD010000053.1"/>
</dbReference>
<accession>A0A937G0H4</accession>
<evidence type="ECO:0000256" key="1">
    <source>
        <dbReference type="SAM" id="Phobius"/>
    </source>
</evidence>
<keyword evidence="1" id="KW-1133">Transmembrane helix</keyword>
<sequence length="201" mass="23239">MSRNKIIYGSAFIIILTIIIYTLQGEESPEEYHKKILQEREEQDSFMRNNSESPFSQNSVEYKGLTYFEPDLRYKIKARFDPIEDKKIRKLATSDNQQQEYLEYGYATFTLDGQQQKLLILENVQENLLFLAFGDATSADETYGAGRYLDISHDSGNSILLDFNMAYNPYCAYSSEYSCPLPPRENLLDVAILAGEKNYDH</sequence>
<dbReference type="InterPro" id="IPR012467">
    <property type="entry name" value="DUF1684"/>
</dbReference>
<evidence type="ECO:0000313" key="3">
    <source>
        <dbReference type="Proteomes" id="UP000614216"/>
    </source>
</evidence>
<gene>
    <name evidence="2" type="ORF">JMN32_16125</name>
</gene>
<keyword evidence="1" id="KW-0812">Transmembrane</keyword>
<organism evidence="2 3">
    <name type="scientific">Fulvivirga marina</name>
    <dbReference type="NCBI Taxonomy" id="2494733"/>
    <lineage>
        <taxon>Bacteria</taxon>
        <taxon>Pseudomonadati</taxon>
        <taxon>Bacteroidota</taxon>
        <taxon>Cytophagia</taxon>
        <taxon>Cytophagales</taxon>
        <taxon>Fulvivirgaceae</taxon>
        <taxon>Fulvivirga</taxon>
    </lineage>
</organism>
<dbReference type="Proteomes" id="UP000614216">
    <property type="component" value="Unassembled WGS sequence"/>
</dbReference>
<keyword evidence="1" id="KW-0472">Membrane</keyword>